<gene>
    <name evidence="1" type="ORF">GWI33_009792</name>
</gene>
<protein>
    <submittedName>
        <fullName evidence="1">Uncharacterized protein</fullName>
    </submittedName>
</protein>
<reference evidence="1" key="1">
    <citation type="submission" date="2020-08" db="EMBL/GenBank/DDBJ databases">
        <title>Genome sequencing and assembly of the red palm weevil Rhynchophorus ferrugineus.</title>
        <authorList>
            <person name="Dias G.B."/>
            <person name="Bergman C.M."/>
            <person name="Manee M."/>
        </authorList>
    </citation>
    <scope>NUCLEOTIDE SEQUENCE</scope>
    <source>
        <strain evidence="1">AA-2017</strain>
        <tissue evidence="1">Whole larva</tissue>
    </source>
</reference>
<evidence type="ECO:0000313" key="1">
    <source>
        <dbReference type="EMBL" id="KAF7285814.1"/>
    </source>
</evidence>
<evidence type="ECO:0000313" key="2">
    <source>
        <dbReference type="Proteomes" id="UP000625711"/>
    </source>
</evidence>
<keyword evidence="2" id="KW-1185">Reference proteome</keyword>
<dbReference type="AlphaFoldDB" id="A0A834ISN8"/>
<comment type="caution">
    <text evidence="1">The sequence shown here is derived from an EMBL/GenBank/DDBJ whole genome shotgun (WGS) entry which is preliminary data.</text>
</comment>
<name>A0A834ISN8_RHYFE</name>
<dbReference type="EMBL" id="JAACXV010000043">
    <property type="protein sequence ID" value="KAF7285814.1"/>
    <property type="molecule type" value="Genomic_DNA"/>
</dbReference>
<sequence>MLQELEQRYGEHNIAHSWMVQYIAETGKEWMFLSSISLKRVGLKKVSKIFLGTRRASELRQMVEKVRSTLS</sequence>
<organism evidence="1 2">
    <name type="scientific">Rhynchophorus ferrugineus</name>
    <name type="common">Red palm weevil</name>
    <name type="synonym">Curculio ferrugineus</name>
    <dbReference type="NCBI Taxonomy" id="354439"/>
    <lineage>
        <taxon>Eukaryota</taxon>
        <taxon>Metazoa</taxon>
        <taxon>Ecdysozoa</taxon>
        <taxon>Arthropoda</taxon>
        <taxon>Hexapoda</taxon>
        <taxon>Insecta</taxon>
        <taxon>Pterygota</taxon>
        <taxon>Neoptera</taxon>
        <taxon>Endopterygota</taxon>
        <taxon>Coleoptera</taxon>
        <taxon>Polyphaga</taxon>
        <taxon>Cucujiformia</taxon>
        <taxon>Curculionidae</taxon>
        <taxon>Dryophthorinae</taxon>
        <taxon>Rhynchophorus</taxon>
    </lineage>
</organism>
<dbReference type="Proteomes" id="UP000625711">
    <property type="component" value="Unassembled WGS sequence"/>
</dbReference>
<accession>A0A834ISN8</accession>
<proteinExistence type="predicted"/>